<feature type="compositionally biased region" description="Low complexity" evidence="1">
    <location>
        <begin position="263"/>
        <end position="286"/>
    </location>
</feature>
<dbReference type="HOGENOM" id="CLU_576658_0_0_1"/>
<feature type="compositionally biased region" description="Polar residues" evidence="1">
    <location>
        <begin position="287"/>
        <end position="296"/>
    </location>
</feature>
<dbReference type="EMBL" id="KI397628">
    <property type="protein sequence ID" value="ERM93646.1"/>
    <property type="molecule type" value="Genomic_DNA"/>
</dbReference>
<feature type="compositionally biased region" description="Basic residues" evidence="1">
    <location>
        <begin position="216"/>
        <end position="229"/>
    </location>
</feature>
<organism evidence="2 3">
    <name type="scientific">Amborella trichopoda</name>
    <dbReference type="NCBI Taxonomy" id="13333"/>
    <lineage>
        <taxon>Eukaryota</taxon>
        <taxon>Viridiplantae</taxon>
        <taxon>Streptophyta</taxon>
        <taxon>Embryophyta</taxon>
        <taxon>Tracheophyta</taxon>
        <taxon>Spermatophyta</taxon>
        <taxon>Magnoliopsida</taxon>
        <taxon>Amborellales</taxon>
        <taxon>Amborellaceae</taxon>
        <taxon>Amborella</taxon>
    </lineage>
</organism>
<evidence type="ECO:0000313" key="3">
    <source>
        <dbReference type="Proteomes" id="UP000017836"/>
    </source>
</evidence>
<keyword evidence="3" id="KW-1185">Reference proteome</keyword>
<feature type="region of interest" description="Disordered" evidence="1">
    <location>
        <begin position="352"/>
        <end position="381"/>
    </location>
</feature>
<feature type="region of interest" description="Disordered" evidence="1">
    <location>
        <begin position="245"/>
        <end position="310"/>
    </location>
</feature>
<reference evidence="3" key="1">
    <citation type="journal article" date="2013" name="Science">
        <title>The Amborella genome and the evolution of flowering plants.</title>
        <authorList>
            <consortium name="Amborella Genome Project"/>
        </authorList>
    </citation>
    <scope>NUCLEOTIDE SEQUENCE [LARGE SCALE GENOMIC DNA]</scope>
</reference>
<sequence length="474" mass="51594">MDFSDELNDLDSANEEQLENLARNAISKLKHDVISSFSGGLTHKIVDKSSNLSDRVGEPAPCELIKYLNRKDVPSGSMSKTSHGQPKVRGVRFNTESEVRATAEKDIPGNVKEMASKSSMTHVQLKPAKLVSGLEMHFPGDGEFLLSMLTSGGLRSECVHTKGSSLASSCGTMSGTDATLDMNLLDTHLDLGYSQSRSEGFSGKYIAKDQHEKLRPRIRKPPISRPKKGAHIDCCEKPSHGNLRFSHSIPQLSSGEGANNDISSVPSCGNPSSSQNRSKSSRSNCSIENVSTSLSPGEQELVDTRSKVGSSNAAHICEDVPSNTKRKLPLWFKGGLEATSWGRCLKRYRGNEFSPQDSPRDIGVSDTMNKKKDDLSNGIEDDKGVFQKEDFPRNVKDVASRAKGKSPQVPSEFPKKVVGTNGDKVSSQKFMDFFMNEGSVQPDTSLGGADILEVAMKAGLTFPVPAWRRKSKEQ</sequence>
<accession>W1NE42</accession>
<dbReference type="AlphaFoldDB" id="W1NE42"/>
<evidence type="ECO:0000313" key="2">
    <source>
        <dbReference type="EMBL" id="ERM93646.1"/>
    </source>
</evidence>
<proteinExistence type="predicted"/>
<feature type="compositionally biased region" description="Polar residues" evidence="1">
    <location>
        <begin position="248"/>
        <end position="262"/>
    </location>
</feature>
<gene>
    <name evidence="2" type="ORF">AMTR_s00004p00154560</name>
</gene>
<dbReference type="Proteomes" id="UP000017836">
    <property type="component" value="Unassembled WGS sequence"/>
</dbReference>
<feature type="compositionally biased region" description="Basic and acidic residues" evidence="1">
    <location>
        <begin position="368"/>
        <end position="381"/>
    </location>
</feature>
<feature type="region of interest" description="Disordered" evidence="1">
    <location>
        <begin position="208"/>
        <end position="232"/>
    </location>
</feature>
<protein>
    <submittedName>
        <fullName evidence="2">Uncharacterized protein</fullName>
    </submittedName>
</protein>
<dbReference type="Gramene" id="ERM93646">
    <property type="protein sequence ID" value="ERM93646"/>
    <property type="gene ID" value="AMTR_s00004p00154560"/>
</dbReference>
<name>W1NE42_AMBTC</name>
<evidence type="ECO:0000256" key="1">
    <source>
        <dbReference type="SAM" id="MobiDB-lite"/>
    </source>
</evidence>